<keyword evidence="5 6" id="KW-0472">Membrane</keyword>
<dbReference type="STRING" id="372326.A0A1V4JI57"/>
<feature type="transmembrane region" description="Helical" evidence="6">
    <location>
        <begin position="77"/>
        <end position="105"/>
    </location>
</feature>
<dbReference type="InterPro" id="IPR038213">
    <property type="entry name" value="IFI6/IFI27-like_sf"/>
</dbReference>
<evidence type="ECO:0000313" key="8">
    <source>
        <dbReference type="Proteomes" id="UP000190648"/>
    </source>
</evidence>
<comment type="subcellular location">
    <subcellularLocation>
        <location evidence="1">Membrane</location>
        <topology evidence="1">Multi-pass membrane protein</topology>
    </subcellularLocation>
</comment>
<evidence type="ECO:0000256" key="4">
    <source>
        <dbReference type="ARBA" id="ARBA00022989"/>
    </source>
</evidence>
<keyword evidence="4 6" id="KW-1133">Transmembrane helix</keyword>
<name>A0A1V4JI57_PATFA</name>
<dbReference type="Gene3D" id="6.10.110.10">
    <property type="match status" value="1"/>
</dbReference>
<dbReference type="InterPro" id="IPR009311">
    <property type="entry name" value="IFI6/IFI27-like"/>
</dbReference>
<gene>
    <name evidence="7" type="primary">IFI27L2</name>
    <name evidence="7" type="ORF">AV530_020042</name>
</gene>
<evidence type="ECO:0000256" key="1">
    <source>
        <dbReference type="ARBA" id="ARBA00004141"/>
    </source>
</evidence>
<evidence type="ECO:0000256" key="6">
    <source>
        <dbReference type="SAM" id="Phobius"/>
    </source>
</evidence>
<dbReference type="PANTHER" id="PTHR16932:SF18">
    <property type="entry name" value="INTERFERON, ALPHA-INDUCIBLE PROTEIN 27-LIKE 2"/>
    <property type="match status" value="1"/>
</dbReference>
<dbReference type="AlphaFoldDB" id="A0A1V4JI57"/>
<dbReference type="EMBL" id="LSYS01007350">
    <property type="protein sequence ID" value="OPJ71764.1"/>
    <property type="molecule type" value="Genomic_DNA"/>
</dbReference>
<accession>A0A1V4JI57</accession>
<organism evidence="7 8">
    <name type="scientific">Patagioenas fasciata monilis</name>
    <dbReference type="NCBI Taxonomy" id="372326"/>
    <lineage>
        <taxon>Eukaryota</taxon>
        <taxon>Metazoa</taxon>
        <taxon>Chordata</taxon>
        <taxon>Craniata</taxon>
        <taxon>Vertebrata</taxon>
        <taxon>Euteleostomi</taxon>
        <taxon>Archelosauria</taxon>
        <taxon>Archosauria</taxon>
        <taxon>Dinosauria</taxon>
        <taxon>Saurischia</taxon>
        <taxon>Theropoda</taxon>
        <taxon>Coelurosauria</taxon>
        <taxon>Aves</taxon>
        <taxon>Neognathae</taxon>
        <taxon>Neoaves</taxon>
        <taxon>Columbimorphae</taxon>
        <taxon>Columbiformes</taxon>
        <taxon>Columbidae</taxon>
        <taxon>Patagioenas</taxon>
    </lineage>
</organism>
<sequence>MALAKSLKKAGLCSSVWAALAVVIGTLIAVAVIRAPTLPPVLIRPAGRVVAGLFRFRHHFGATGSATAMENIARMTIGAAVGAGLLLVGIPLAIGALGFTSAGIAAGSVAAKMMSAAAIANGGGVAAGSTVAVLQSIGAAGMSLGAKIGLGTLGSAAGRSREAPADPPVPRLPSYELQIRLSNECIEPNKALSAPWSSASDLHGSSSIYWRQWRSRKAVVYLFFSSDGATGVHPADKSETIAQGTKDSYGDCYQNPKILQVQRRFWDPGTELVL</sequence>
<dbReference type="Pfam" id="PF06140">
    <property type="entry name" value="Ifi-6-16"/>
    <property type="match status" value="1"/>
</dbReference>
<protein>
    <submittedName>
        <fullName evidence="7">Interferon alpha-inducible protein 27-like protein 2 isoform A</fullName>
    </submittedName>
</protein>
<evidence type="ECO:0000256" key="3">
    <source>
        <dbReference type="ARBA" id="ARBA00022692"/>
    </source>
</evidence>
<keyword evidence="3 6" id="KW-0812">Transmembrane</keyword>
<keyword evidence="8" id="KW-1185">Reference proteome</keyword>
<evidence type="ECO:0000256" key="5">
    <source>
        <dbReference type="ARBA" id="ARBA00023136"/>
    </source>
</evidence>
<dbReference type="GO" id="GO:0097193">
    <property type="term" value="P:intrinsic apoptotic signaling pathway"/>
    <property type="evidence" value="ECO:0007669"/>
    <property type="project" value="TreeGrafter"/>
</dbReference>
<dbReference type="GO" id="GO:0001836">
    <property type="term" value="P:release of cytochrome c from mitochondria"/>
    <property type="evidence" value="ECO:0007669"/>
    <property type="project" value="TreeGrafter"/>
</dbReference>
<dbReference type="Proteomes" id="UP000190648">
    <property type="component" value="Unassembled WGS sequence"/>
</dbReference>
<evidence type="ECO:0000313" key="7">
    <source>
        <dbReference type="EMBL" id="OPJ71764.1"/>
    </source>
</evidence>
<proteinExistence type="inferred from homology"/>
<feature type="transmembrane region" description="Helical" evidence="6">
    <location>
        <begin position="12"/>
        <end position="33"/>
    </location>
</feature>
<comment type="similarity">
    <text evidence="2">Belongs to the IFI6/IFI27 family.</text>
</comment>
<dbReference type="GO" id="GO:0031966">
    <property type="term" value="C:mitochondrial membrane"/>
    <property type="evidence" value="ECO:0007669"/>
    <property type="project" value="TreeGrafter"/>
</dbReference>
<reference evidence="7 8" key="1">
    <citation type="submission" date="2016-02" db="EMBL/GenBank/DDBJ databases">
        <title>Band-tailed pigeon sequencing and assembly.</title>
        <authorList>
            <person name="Soares A.E."/>
            <person name="Novak B.J."/>
            <person name="Rice E.S."/>
            <person name="O'Connell B."/>
            <person name="Chang D."/>
            <person name="Weber S."/>
            <person name="Shapiro B."/>
        </authorList>
    </citation>
    <scope>NUCLEOTIDE SEQUENCE [LARGE SCALE GENOMIC DNA]</scope>
    <source>
        <strain evidence="7">BTP2013</strain>
        <tissue evidence="7">Blood</tissue>
    </source>
</reference>
<dbReference type="PANTHER" id="PTHR16932">
    <property type="entry name" value="INTERFERON ALPHA-INDUCIBLE PROTEIN 27"/>
    <property type="match status" value="1"/>
</dbReference>
<comment type="caution">
    <text evidence="7">The sequence shown here is derived from an EMBL/GenBank/DDBJ whole genome shotgun (WGS) entry which is preliminary data.</text>
</comment>
<evidence type="ECO:0000256" key="2">
    <source>
        <dbReference type="ARBA" id="ARBA00007262"/>
    </source>
</evidence>